<gene>
    <name evidence="1" type="ORF">ANCDUO_13105</name>
</gene>
<accession>A0A0C2CJS6</accession>
<proteinExistence type="predicted"/>
<evidence type="ECO:0000313" key="1">
    <source>
        <dbReference type="EMBL" id="KIH56713.1"/>
    </source>
</evidence>
<organism evidence="1 2">
    <name type="scientific">Ancylostoma duodenale</name>
    <dbReference type="NCBI Taxonomy" id="51022"/>
    <lineage>
        <taxon>Eukaryota</taxon>
        <taxon>Metazoa</taxon>
        <taxon>Ecdysozoa</taxon>
        <taxon>Nematoda</taxon>
        <taxon>Chromadorea</taxon>
        <taxon>Rhabditida</taxon>
        <taxon>Rhabditina</taxon>
        <taxon>Rhabditomorpha</taxon>
        <taxon>Strongyloidea</taxon>
        <taxon>Ancylostomatidae</taxon>
        <taxon>Ancylostomatinae</taxon>
        <taxon>Ancylostoma</taxon>
    </lineage>
</organism>
<dbReference type="Proteomes" id="UP000054047">
    <property type="component" value="Unassembled WGS sequence"/>
</dbReference>
<keyword evidence="2" id="KW-1185">Reference proteome</keyword>
<dbReference type="AlphaFoldDB" id="A0A0C2CJS6"/>
<dbReference type="EMBL" id="KN735354">
    <property type="protein sequence ID" value="KIH56713.1"/>
    <property type="molecule type" value="Genomic_DNA"/>
</dbReference>
<reference evidence="1 2" key="1">
    <citation type="submission" date="2013-12" db="EMBL/GenBank/DDBJ databases">
        <title>Draft genome of the parsitic nematode Ancylostoma duodenale.</title>
        <authorList>
            <person name="Mitreva M."/>
        </authorList>
    </citation>
    <scope>NUCLEOTIDE SEQUENCE [LARGE SCALE GENOMIC DNA]</scope>
    <source>
        <strain evidence="1 2">Zhejiang</strain>
    </source>
</reference>
<name>A0A0C2CJS6_9BILA</name>
<protein>
    <recommendedName>
        <fullName evidence="3">Reverse transcriptase domain-containing protein</fullName>
    </recommendedName>
</protein>
<evidence type="ECO:0008006" key="3">
    <source>
        <dbReference type="Google" id="ProtNLM"/>
    </source>
</evidence>
<evidence type="ECO:0000313" key="2">
    <source>
        <dbReference type="Proteomes" id="UP000054047"/>
    </source>
</evidence>
<dbReference type="OrthoDB" id="409048at2759"/>
<sequence length="83" mass="9261">MEAFSFRPRLAPSGVPQGAVLSPIFNIYTCDLAEAVLAHGVKYCAFADDWKATGNFCSKLSIRLAGRGYGDYLYLKQKLRFYT</sequence>